<feature type="transmembrane region" description="Helical" evidence="1">
    <location>
        <begin position="138"/>
        <end position="161"/>
    </location>
</feature>
<gene>
    <name evidence="2" type="ORF">LX70_01004</name>
</gene>
<accession>A0A2S8SEG4</accession>
<comment type="caution">
    <text evidence="2">The sequence shown here is derived from an EMBL/GenBank/DDBJ whole genome shotgun (WGS) entry which is preliminary data.</text>
</comment>
<evidence type="ECO:0000256" key="1">
    <source>
        <dbReference type="SAM" id="Phobius"/>
    </source>
</evidence>
<organism evidence="2 3">
    <name type="scientific">Albidovulum denitrificans</name>
    <dbReference type="NCBI Taxonomy" id="404881"/>
    <lineage>
        <taxon>Bacteria</taxon>
        <taxon>Pseudomonadati</taxon>
        <taxon>Pseudomonadota</taxon>
        <taxon>Alphaproteobacteria</taxon>
        <taxon>Rhodobacterales</taxon>
        <taxon>Paracoccaceae</taxon>
        <taxon>Albidovulum</taxon>
    </lineage>
</organism>
<proteinExistence type="predicted"/>
<feature type="transmembrane region" description="Helical" evidence="1">
    <location>
        <begin position="105"/>
        <end position="126"/>
    </location>
</feature>
<sequence length="263" mass="27707">MAGESRAWPGTLAPITMAALVAVGFGDFGQIGTAPDPTPGGPFGFRFVLRIAQLVPFFPLLMLALACLTGLHLPSGVARFLSFLSVALGLTITAASAAASGPGSLIVLVEGIALTLAVAATFRLLARPDGDARTRRAALMRMVPATAVAVWSLGAAALIAASATRISDGRPYCLARHGDTEAVESLATLRGLSFYTTRSGYKSNSNWYMHGILIVETGAAPEVYNWSPRRLRFDRLSEPGRLTIDPRGNCKPRADFLAALPLL</sequence>
<name>A0A2S8SEG4_9RHOB</name>
<dbReference type="AlphaFoldDB" id="A0A2S8SEG4"/>
<feature type="transmembrane region" description="Helical" evidence="1">
    <location>
        <begin position="80"/>
        <end position="99"/>
    </location>
</feature>
<keyword evidence="1" id="KW-0812">Transmembrane</keyword>
<feature type="transmembrane region" description="Helical" evidence="1">
    <location>
        <begin position="51"/>
        <end position="73"/>
    </location>
</feature>
<dbReference type="EMBL" id="PVEP01000001">
    <property type="protein sequence ID" value="PQV59180.1"/>
    <property type="molecule type" value="Genomic_DNA"/>
</dbReference>
<evidence type="ECO:0000313" key="3">
    <source>
        <dbReference type="Proteomes" id="UP000238338"/>
    </source>
</evidence>
<reference evidence="2 3" key="1">
    <citation type="submission" date="2018-02" db="EMBL/GenBank/DDBJ databases">
        <title>Genomic Encyclopedia of Archaeal and Bacterial Type Strains, Phase II (KMG-II): from individual species to whole genera.</title>
        <authorList>
            <person name="Goeker M."/>
        </authorList>
    </citation>
    <scope>NUCLEOTIDE SEQUENCE [LARGE SCALE GENOMIC DNA]</scope>
    <source>
        <strain evidence="2 3">DSM 18921</strain>
    </source>
</reference>
<feature type="transmembrane region" description="Helical" evidence="1">
    <location>
        <begin position="12"/>
        <end position="31"/>
    </location>
</feature>
<dbReference type="Proteomes" id="UP000238338">
    <property type="component" value="Unassembled WGS sequence"/>
</dbReference>
<keyword evidence="1" id="KW-0472">Membrane</keyword>
<keyword evidence="1" id="KW-1133">Transmembrane helix</keyword>
<keyword evidence="3" id="KW-1185">Reference proteome</keyword>
<evidence type="ECO:0000313" key="2">
    <source>
        <dbReference type="EMBL" id="PQV59180.1"/>
    </source>
</evidence>
<protein>
    <submittedName>
        <fullName evidence="2">Uncharacterized protein</fullName>
    </submittedName>
</protein>